<evidence type="ECO:0000313" key="2">
    <source>
        <dbReference type="Proteomes" id="UP000177331"/>
    </source>
</evidence>
<accession>A0A1F7W2U5</accession>
<proteinExistence type="predicted"/>
<dbReference type="EMBL" id="MGFD01000059">
    <property type="protein sequence ID" value="OGL97091.1"/>
    <property type="molecule type" value="Genomic_DNA"/>
</dbReference>
<organism evidence="1 2">
    <name type="scientific">Candidatus Uhrbacteria bacterium RIFOXYB2_FULL_45_11</name>
    <dbReference type="NCBI Taxonomy" id="1802421"/>
    <lineage>
        <taxon>Bacteria</taxon>
        <taxon>Candidatus Uhriibacteriota</taxon>
    </lineage>
</organism>
<dbReference type="AlphaFoldDB" id="A0A1F7W2U5"/>
<comment type="caution">
    <text evidence="1">The sequence shown here is derived from an EMBL/GenBank/DDBJ whole genome shotgun (WGS) entry which is preliminary data.</text>
</comment>
<reference evidence="1 2" key="1">
    <citation type="journal article" date="2016" name="Nat. Commun.">
        <title>Thousands of microbial genomes shed light on interconnected biogeochemical processes in an aquifer system.</title>
        <authorList>
            <person name="Anantharaman K."/>
            <person name="Brown C.T."/>
            <person name="Hug L.A."/>
            <person name="Sharon I."/>
            <person name="Castelle C.J."/>
            <person name="Probst A.J."/>
            <person name="Thomas B.C."/>
            <person name="Singh A."/>
            <person name="Wilkins M.J."/>
            <person name="Karaoz U."/>
            <person name="Brodie E.L."/>
            <person name="Williams K.H."/>
            <person name="Hubbard S.S."/>
            <person name="Banfield J.F."/>
        </authorList>
    </citation>
    <scope>NUCLEOTIDE SEQUENCE [LARGE SCALE GENOMIC DNA]</scope>
</reference>
<evidence type="ECO:0000313" key="1">
    <source>
        <dbReference type="EMBL" id="OGL97091.1"/>
    </source>
</evidence>
<protein>
    <submittedName>
        <fullName evidence="1">Uncharacterized protein</fullName>
    </submittedName>
</protein>
<name>A0A1F7W2U5_9BACT</name>
<sequence>MDTPTHVQLHRGRFIIHVLPRQKIAWADLPDNSIAFDGIVNGGPLFDPIRRCVNFDHHDGVVREATMSTCMQVLFAIKGGLMSMFPPGSTIHLYVNDTDQDTSLAIFLVLENHQFTGTKSIPAMSRLIALTDRLDVTGGAFPMDLSDSLLGHHLWVFEHYARSRTSGALAVADAFALTSNLEATLGRLKEFMMGDAGIAPLNKEHRILFDHPRFKIVDEIGGNDARYYLFSHGMDAFISIVARRPDGRMVMSIGRRSRYIPFPVHAIYDRFNKEEGRTRENGFDGSDIVGGSSRLDGTGLTWEKQRDLALEEIEKADLGLR</sequence>
<dbReference type="Proteomes" id="UP000177331">
    <property type="component" value="Unassembled WGS sequence"/>
</dbReference>
<gene>
    <name evidence="1" type="ORF">A2318_04640</name>
</gene>